<protein>
    <recommendedName>
        <fullName evidence="11">YLP motif-containing protein 1</fullName>
    </recommendedName>
    <alternativeName>
        <fullName evidence="12">Nuclear protein ZAP3</fullName>
    </alternativeName>
</protein>
<feature type="compositionally biased region" description="Low complexity" evidence="13">
    <location>
        <begin position="259"/>
        <end position="268"/>
    </location>
</feature>
<evidence type="ECO:0000256" key="2">
    <source>
        <dbReference type="ARBA" id="ARBA00022481"/>
    </source>
</evidence>
<dbReference type="Gene3D" id="3.40.50.300">
    <property type="entry name" value="P-loop containing nucleotide triphosphate hydrolases"/>
    <property type="match status" value="1"/>
</dbReference>
<evidence type="ECO:0000256" key="7">
    <source>
        <dbReference type="ARBA" id="ARBA00023163"/>
    </source>
</evidence>
<evidence type="ECO:0000256" key="3">
    <source>
        <dbReference type="ARBA" id="ARBA00022491"/>
    </source>
</evidence>
<dbReference type="HOGENOM" id="CLU_463324_0_0_1"/>
<dbReference type="AlphaFoldDB" id="B3RKY5"/>
<dbReference type="GO" id="GO:0016607">
    <property type="term" value="C:nuclear speck"/>
    <property type="evidence" value="ECO:0007669"/>
    <property type="project" value="UniProtKB-SubCell"/>
</dbReference>
<name>B3RKY5_TRIAD</name>
<evidence type="ECO:0000313" key="15">
    <source>
        <dbReference type="Proteomes" id="UP000009022"/>
    </source>
</evidence>
<dbReference type="OMA" id="YGDGMPP"/>
<evidence type="ECO:0000256" key="12">
    <source>
        <dbReference type="ARBA" id="ARBA00083294"/>
    </source>
</evidence>
<sequence>MAQWNRSMDHRPFNPKSSFNGHRMETGRPPPLMSHGYRDDPMSEAPLPRPPLPPPPPPAVHPSRAANPTREDDLGYDYDAAFMDRRPPPLMPEDYYQDNNPPLPELPPPQPPPPPPPPHLNRPDPHALNDYPQPSIIHDDQASHRYPTDEIIYHDDHLMIRPPHIDDVHTHDYELNRRYPRTESNPISHQYDDYNYDYPHYPINQRPQQQQPPIRSSLNVNKYPDERIIPNHQPIPPSPHPYIRPPNIGHNLVRPPAPSHSAYPSATPNDWLSSAPTHQPPLPPPQRQPMLPPPLPPPQVSIPLPMTGRCDAKKSQSAPDSVTIDSILLPTTRNNRPAQIAIIIRGLPGSGKTHLAKLIKEKEIANGGNPPRILSLDDYFLTEVEKTIKDPNTGKVTKTKATEYAYEKEMEDVYRASLFKSFCRTVDEGFFSFIMVDDVHNKASQFLSMWQHAKKKDFEVYVAEITADAHECATRSTHGRTENEIEEILSSWEETPEHIKRVDVRSLLQEALINEVEMDCGDSSSNDEAISNDEVSREKKEINSKVKWADIEEESQRKRRRQVGFVIGTDWKDLTLNENEVNELSGSHY</sequence>
<dbReference type="PANTHER" id="PTHR13413:SF0">
    <property type="entry name" value="YLP MOTIF-CONTAINING PROTEIN 1"/>
    <property type="match status" value="1"/>
</dbReference>
<keyword evidence="2" id="KW-0488">Methylation</keyword>
<dbReference type="eggNOG" id="KOG2400">
    <property type="taxonomic scope" value="Eukaryota"/>
</dbReference>
<evidence type="ECO:0000256" key="5">
    <source>
        <dbReference type="ARBA" id="ARBA00022843"/>
    </source>
</evidence>
<feature type="compositionally biased region" description="Pro residues" evidence="13">
    <location>
        <begin position="278"/>
        <end position="298"/>
    </location>
</feature>
<dbReference type="CTD" id="6749084"/>
<keyword evidence="8" id="KW-0539">Nucleus</keyword>
<feature type="compositionally biased region" description="Pro residues" evidence="13">
    <location>
        <begin position="101"/>
        <end position="120"/>
    </location>
</feature>
<gene>
    <name evidence="14" type="ORF">TRIADDRAFT_51811</name>
</gene>
<keyword evidence="3" id="KW-0678">Repressor</keyword>
<keyword evidence="4" id="KW-1017">Isopeptide bond</keyword>
<comment type="subunit">
    <text evidence="10">Interacts with PPP1CA and NCOA5. Forms a complex with ILF2, ILF3, KHDRBS1, RBMX, NCOA5 and PPP1CA.</text>
</comment>
<feature type="region of interest" description="Disordered" evidence="13">
    <location>
        <begin position="1"/>
        <end position="142"/>
    </location>
</feature>
<dbReference type="FunFam" id="3.40.50.300:FF:000399">
    <property type="entry name" value="YLP motif containing 1"/>
    <property type="match status" value="1"/>
</dbReference>
<comment type="function">
    <text evidence="9">Plays a role in the reduction of telomerase activity during differentiation of embryonic stem cells by binding to the core promoter of TERT and controlling its down-regulation.</text>
</comment>
<evidence type="ECO:0000256" key="9">
    <source>
        <dbReference type="ARBA" id="ARBA00058677"/>
    </source>
</evidence>
<reference evidence="14 15" key="1">
    <citation type="journal article" date="2008" name="Nature">
        <title>The Trichoplax genome and the nature of placozoans.</title>
        <authorList>
            <person name="Srivastava M."/>
            <person name="Begovic E."/>
            <person name="Chapman J."/>
            <person name="Putnam N.H."/>
            <person name="Hellsten U."/>
            <person name="Kawashima T."/>
            <person name="Kuo A."/>
            <person name="Mitros T."/>
            <person name="Salamov A."/>
            <person name="Carpenter M.L."/>
            <person name="Signorovitch A.Y."/>
            <person name="Moreno M.A."/>
            <person name="Kamm K."/>
            <person name="Grimwood J."/>
            <person name="Schmutz J."/>
            <person name="Shapiro H."/>
            <person name="Grigoriev I.V."/>
            <person name="Buss L.W."/>
            <person name="Schierwater B."/>
            <person name="Dellaporta S.L."/>
            <person name="Rokhsar D.S."/>
        </authorList>
    </citation>
    <scope>NUCLEOTIDE SEQUENCE [LARGE SCALE GENOMIC DNA]</scope>
    <source>
        <strain evidence="14 15">Grell-BS-1999</strain>
    </source>
</reference>
<dbReference type="PANTHER" id="PTHR13413">
    <property type="entry name" value="YLP MOTIF CONTAINING PROTEIN NUCLEAR PROTEIN ZAP"/>
    <property type="match status" value="1"/>
</dbReference>
<dbReference type="InterPro" id="IPR026314">
    <property type="entry name" value="YLP_motif_con_p1"/>
</dbReference>
<evidence type="ECO:0000256" key="6">
    <source>
        <dbReference type="ARBA" id="ARBA00023015"/>
    </source>
</evidence>
<evidence type="ECO:0000313" key="14">
    <source>
        <dbReference type="EMBL" id="EDV29456.1"/>
    </source>
</evidence>
<organism evidence="14 15">
    <name type="scientific">Trichoplax adhaerens</name>
    <name type="common">Trichoplax reptans</name>
    <dbReference type="NCBI Taxonomy" id="10228"/>
    <lineage>
        <taxon>Eukaryota</taxon>
        <taxon>Metazoa</taxon>
        <taxon>Placozoa</taxon>
        <taxon>Uniplacotomia</taxon>
        <taxon>Trichoplacea</taxon>
        <taxon>Trichoplacidae</taxon>
        <taxon>Trichoplax</taxon>
    </lineage>
</organism>
<evidence type="ECO:0000256" key="4">
    <source>
        <dbReference type="ARBA" id="ARBA00022499"/>
    </source>
</evidence>
<dbReference type="RefSeq" id="XP_002108658.1">
    <property type="nucleotide sequence ID" value="XM_002108622.1"/>
</dbReference>
<keyword evidence="15" id="KW-1185">Reference proteome</keyword>
<dbReference type="EMBL" id="DS985241">
    <property type="protein sequence ID" value="EDV29456.1"/>
    <property type="molecule type" value="Genomic_DNA"/>
</dbReference>
<keyword evidence="7" id="KW-0804">Transcription</keyword>
<dbReference type="OrthoDB" id="513595at2759"/>
<evidence type="ECO:0000256" key="11">
    <source>
        <dbReference type="ARBA" id="ARBA00068971"/>
    </source>
</evidence>
<feature type="region of interest" description="Disordered" evidence="13">
    <location>
        <begin position="247"/>
        <end position="298"/>
    </location>
</feature>
<dbReference type="STRING" id="10228.B3RKY5"/>
<dbReference type="Proteomes" id="UP000009022">
    <property type="component" value="Unassembled WGS sequence"/>
</dbReference>
<keyword evidence="6" id="KW-0805">Transcription regulation</keyword>
<keyword evidence="5" id="KW-0832">Ubl conjugation</keyword>
<evidence type="ECO:0000256" key="10">
    <source>
        <dbReference type="ARBA" id="ARBA00065932"/>
    </source>
</evidence>
<dbReference type="KEGG" id="tad:TRIADDRAFT_51811"/>
<dbReference type="SUPFAM" id="SSF52540">
    <property type="entry name" value="P-loop containing nucleoside triphosphate hydrolases"/>
    <property type="match status" value="1"/>
</dbReference>
<dbReference type="GeneID" id="6749084"/>
<feature type="compositionally biased region" description="Pro residues" evidence="13">
    <location>
        <begin position="47"/>
        <end position="60"/>
    </location>
</feature>
<evidence type="ECO:0000256" key="8">
    <source>
        <dbReference type="ARBA" id="ARBA00023242"/>
    </source>
</evidence>
<accession>B3RKY5</accession>
<proteinExistence type="predicted"/>
<dbReference type="InParanoid" id="B3RKY5"/>
<evidence type="ECO:0000256" key="13">
    <source>
        <dbReference type="SAM" id="MobiDB-lite"/>
    </source>
</evidence>
<evidence type="ECO:0000256" key="1">
    <source>
        <dbReference type="ARBA" id="ARBA00004324"/>
    </source>
</evidence>
<dbReference type="InterPro" id="IPR027417">
    <property type="entry name" value="P-loop_NTPase"/>
</dbReference>
<comment type="subcellular location">
    <subcellularLocation>
        <location evidence="1">Nucleus speckle</location>
    </subcellularLocation>
</comment>